<dbReference type="Proteomes" id="UP001187343">
    <property type="component" value="Unassembled WGS sequence"/>
</dbReference>
<feature type="signal peptide" evidence="11">
    <location>
        <begin position="1"/>
        <end position="30"/>
    </location>
</feature>
<evidence type="ECO:0000256" key="3">
    <source>
        <dbReference type="ARBA" id="ARBA00006552"/>
    </source>
</evidence>
<feature type="domain" description="Glycoprotein hormone subunit beta" evidence="12">
    <location>
        <begin position="86"/>
        <end position="189"/>
    </location>
</feature>
<name>A0AA88Q5K5_9TELE</name>
<evidence type="ECO:0000256" key="6">
    <source>
        <dbReference type="ARBA" id="ARBA00022702"/>
    </source>
</evidence>
<dbReference type="GO" id="GO:0031762">
    <property type="term" value="F:follicle-stimulating hormone receptor binding"/>
    <property type="evidence" value="ECO:0007669"/>
    <property type="project" value="UniProtKB-ARBA"/>
</dbReference>
<keyword evidence="11" id="KW-0732">Signal</keyword>
<dbReference type="SUPFAM" id="SSF57501">
    <property type="entry name" value="Cystine-knot cytokines"/>
    <property type="match status" value="1"/>
</dbReference>
<dbReference type="GO" id="GO:0030728">
    <property type="term" value="P:ovulation"/>
    <property type="evidence" value="ECO:0007669"/>
    <property type="project" value="TreeGrafter"/>
</dbReference>
<accession>A0AA88Q5K5</accession>
<dbReference type="GO" id="GO:0010628">
    <property type="term" value="P:positive regulation of gene expression"/>
    <property type="evidence" value="ECO:0007669"/>
    <property type="project" value="UniProtKB-ARBA"/>
</dbReference>
<dbReference type="PROSITE" id="PS00689">
    <property type="entry name" value="GLYCO_HORMONE_BETA_2"/>
    <property type="match status" value="1"/>
</dbReference>
<dbReference type="PROSITE" id="PS51257">
    <property type="entry name" value="PROKAR_LIPOPROTEIN"/>
    <property type="match status" value="1"/>
</dbReference>
<evidence type="ECO:0000313" key="14">
    <source>
        <dbReference type="Proteomes" id="UP001187343"/>
    </source>
</evidence>
<evidence type="ECO:0000256" key="1">
    <source>
        <dbReference type="ARBA" id="ARBA00003920"/>
    </source>
</evidence>
<gene>
    <name evidence="13" type="ORF">Q8A67_002226</name>
</gene>
<dbReference type="GO" id="GO:0005615">
    <property type="term" value="C:extracellular space"/>
    <property type="evidence" value="ECO:0007669"/>
    <property type="project" value="TreeGrafter"/>
</dbReference>
<keyword evidence="8" id="KW-0325">Glycoprotein</keyword>
<evidence type="ECO:0000256" key="4">
    <source>
        <dbReference type="ARBA" id="ARBA00011870"/>
    </source>
</evidence>
<keyword evidence="5" id="KW-0964">Secreted</keyword>
<feature type="region of interest" description="Disordered" evidence="10">
    <location>
        <begin position="30"/>
        <end position="51"/>
    </location>
</feature>
<dbReference type="PANTHER" id="PTHR11515">
    <property type="entry name" value="GLYCOPROTEIN HORMONE BETA CHAIN"/>
    <property type="match status" value="1"/>
</dbReference>
<dbReference type="FunFam" id="2.10.90.10:FF:000007">
    <property type="entry name" value="Luteinizing hormone beta subunit"/>
    <property type="match status" value="1"/>
</dbReference>
<evidence type="ECO:0000256" key="11">
    <source>
        <dbReference type="SAM" id="SignalP"/>
    </source>
</evidence>
<comment type="function">
    <text evidence="1">Involved in gametogenesis and steroidogenesis.</text>
</comment>
<dbReference type="GO" id="GO:0005179">
    <property type="term" value="F:hormone activity"/>
    <property type="evidence" value="ECO:0007669"/>
    <property type="project" value="UniProtKB-KW"/>
</dbReference>
<dbReference type="AlphaFoldDB" id="A0AA88Q5K5"/>
<evidence type="ECO:0000256" key="9">
    <source>
        <dbReference type="RuleBase" id="RU004069"/>
    </source>
</evidence>
<comment type="caution">
    <text evidence="13">The sequence shown here is derived from an EMBL/GenBank/DDBJ whole genome shotgun (WGS) entry which is preliminary data.</text>
</comment>
<evidence type="ECO:0000256" key="10">
    <source>
        <dbReference type="SAM" id="MobiDB-lite"/>
    </source>
</evidence>
<dbReference type="InterPro" id="IPR029034">
    <property type="entry name" value="Cystine-knot_cytokine"/>
</dbReference>
<dbReference type="InterPro" id="IPR006208">
    <property type="entry name" value="Glyco_hormone_CN"/>
</dbReference>
<dbReference type="PANTHER" id="PTHR11515:SF11">
    <property type="entry name" value="LUTROPIN SUBUNIT BETA"/>
    <property type="match status" value="1"/>
</dbReference>
<organism evidence="13 14">
    <name type="scientific">Cirrhinus molitorella</name>
    <name type="common">mud carp</name>
    <dbReference type="NCBI Taxonomy" id="172907"/>
    <lineage>
        <taxon>Eukaryota</taxon>
        <taxon>Metazoa</taxon>
        <taxon>Chordata</taxon>
        <taxon>Craniata</taxon>
        <taxon>Vertebrata</taxon>
        <taxon>Euteleostomi</taxon>
        <taxon>Actinopterygii</taxon>
        <taxon>Neopterygii</taxon>
        <taxon>Teleostei</taxon>
        <taxon>Ostariophysi</taxon>
        <taxon>Cypriniformes</taxon>
        <taxon>Cyprinidae</taxon>
        <taxon>Labeoninae</taxon>
        <taxon>Labeonini</taxon>
        <taxon>Cirrhinus</taxon>
    </lineage>
</organism>
<dbReference type="Pfam" id="PF00007">
    <property type="entry name" value="Cys_knot"/>
    <property type="match status" value="1"/>
</dbReference>
<dbReference type="PROSITE" id="PS00261">
    <property type="entry name" value="GLYCO_HORMONE_BETA_1"/>
    <property type="match status" value="1"/>
</dbReference>
<dbReference type="GO" id="GO:2000866">
    <property type="term" value="P:positive regulation of estradiol secretion"/>
    <property type="evidence" value="ECO:0007669"/>
    <property type="project" value="UniProtKB-ARBA"/>
</dbReference>
<dbReference type="CDD" id="cd00069">
    <property type="entry name" value="GHB_like"/>
    <property type="match status" value="1"/>
</dbReference>
<keyword evidence="14" id="KW-1185">Reference proteome</keyword>
<comment type="subcellular location">
    <subcellularLocation>
        <location evidence="2 9">Secreted</location>
    </subcellularLocation>
</comment>
<comment type="similarity">
    <text evidence="3 9">Belongs to the glycoprotein hormones subunit beta family.</text>
</comment>
<keyword evidence="6 9" id="KW-0372">Hormone</keyword>
<dbReference type="Gene3D" id="2.10.90.10">
    <property type="entry name" value="Cystine-knot cytokines"/>
    <property type="match status" value="1"/>
</dbReference>
<evidence type="ECO:0000256" key="2">
    <source>
        <dbReference type="ARBA" id="ARBA00004613"/>
    </source>
</evidence>
<evidence type="ECO:0000256" key="8">
    <source>
        <dbReference type="ARBA" id="ARBA00023180"/>
    </source>
</evidence>
<evidence type="ECO:0000313" key="13">
    <source>
        <dbReference type="EMBL" id="KAK2913827.1"/>
    </source>
</evidence>
<feature type="chain" id="PRO_5041637813" description="Glycoprotein hormone subunit beta domain-containing protein" evidence="11">
    <location>
        <begin position="31"/>
        <end position="192"/>
    </location>
</feature>
<evidence type="ECO:0000256" key="5">
    <source>
        <dbReference type="ARBA" id="ARBA00022525"/>
    </source>
</evidence>
<evidence type="ECO:0000256" key="7">
    <source>
        <dbReference type="ARBA" id="ARBA00023157"/>
    </source>
</evidence>
<dbReference type="InterPro" id="IPR018245">
    <property type="entry name" value="Gonadotropin_bsu_CS"/>
</dbReference>
<dbReference type="InterPro" id="IPR001545">
    <property type="entry name" value="Gonadotropin_bsu"/>
</dbReference>
<dbReference type="EMBL" id="JAUYZG010000002">
    <property type="protein sequence ID" value="KAK2913827.1"/>
    <property type="molecule type" value="Genomic_DNA"/>
</dbReference>
<feature type="compositionally biased region" description="Basic and acidic residues" evidence="10">
    <location>
        <begin position="30"/>
        <end position="39"/>
    </location>
</feature>
<dbReference type="GO" id="GO:2000836">
    <property type="term" value="P:positive regulation of androgen secretion"/>
    <property type="evidence" value="ECO:0007669"/>
    <property type="project" value="UniProtKB-ARBA"/>
</dbReference>
<reference evidence="13" key="1">
    <citation type="submission" date="2023-08" db="EMBL/GenBank/DDBJ databases">
        <title>Chromosome-level Genome Assembly of mud carp (Cirrhinus molitorella).</title>
        <authorList>
            <person name="Liu H."/>
        </authorList>
    </citation>
    <scope>NUCLEOTIDE SEQUENCE</scope>
    <source>
        <strain evidence="13">Prfri</strain>
        <tissue evidence="13">Muscle</tissue>
    </source>
</reference>
<proteinExistence type="inferred from homology"/>
<sequence length="192" mass="21225">MRSAHLSAAQSRPLTIVLVLLGSCAPPREARLRSAERPRSPPGGRGGPLRAHRSPPVKICYEMRMRFVVMVMLLPALMRAGSECRSSCRLTNISITVESEECGSCITIDTTACAGLCKTQERVYRSPMMQYYQNTCNFREWTYETYEFKGCPAGADSIFTYPVALSCECSMCNSDITDCGALSHQMTSCNAH</sequence>
<keyword evidence="7" id="KW-1015">Disulfide bond</keyword>
<comment type="subunit">
    <text evidence="4">Heterodimer of an alpha and a beta chain.</text>
</comment>
<evidence type="ECO:0000259" key="12">
    <source>
        <dbReference type="Pfam" id="PF00007"/>
    </source>
</evidence>
<dbReference type="SMART" id="SM00068">
    <property type="entry name" value="GHB"/>
    <property type="match status" value="1"/>
</dbReference>
<protein>
    <recommendedName>
        <fullName evidence="12">Glycoprotein hormone subunit beta domain-containing protein</fullName>
    </recommendedName>
</protein>
<dbReference type="GO" id="GO:0007186">
    <property type="term" value="P:G protein-coupled receptor signaling pathway"/>
    <property type="evidence" value="ECO:0007669"/>
    <property type="project" value="TreeGrafter"/>
</dbReference>
<dbReference type="GO" id="GO:0005737">
    <property type="term" value="C:cytoplasm"/>
    <property type="evidence" value="ECO:0007669"/>
    <property type="project" value="TreeGrafter"/>
</dbReference>